<evidence type="ECO:0000313" key="3">
    <source>
        <dbReference type="EMBL" id="MBM1196692.1"/>
    </source>
</evidence>
<evidence type="ECO:0000313" key="4">
    <source>
        <dbReference type="Proteomes" id="UP000809529"/>
    </source>
</evidence>
<evidence type="ECO:0000256" key="1">
    <source>
        <dbReference type="SAM" id="SignalP"/>
    </source>
</evidence>
<reference evidence="3 4" key="1">
    <citation type="submission" date="2020-01" db="EMBL/GenBank/DDBJ databases">
        <title>Comparative genomics of meat spoilage bacteria.</title>
        <authorList>
            <person name="Hilgarth M."/>
            <person name="Vogel R.F."/>
        </authorList>
    </citation>
    <scope>NUCLEOTIDE SEQUENCE [LARGE SCALE GENOMIC DNA]</scope>
    <source>
        <strain evidence="3 4">TMW2.2077</strain>
    </source>
</reference>
<dbReference type="SUPFAM" id="SSF51182">
    <property type="entry name" value="RmlC-like cupins"/>
    <property type="match status" value="1"/>
</dbReference>
<feature type="signal peptide" evidence="1">
    <location>
        <begin position="1"/>
        <end position="39"/>
    </location>
</feature>
<gene>
    <name evidence="3" type="ORF">GYN02_16105</name>
</gene>
<dbReference type="InterPro" id="IPR011051">
    <property type="entry name" value="RmlC_Cupin_sf"/>
</dbReference>
<proteinExistence type="predicted"/>
<feature type="chain" id="PRO_5047367837" evidence="1">
    <location>
        <begin position="40"/>
        <end position="174"/>
    </location>
</feature>
<organism evidence="3 4">
    <name type="scientific">Pseudomonas weihenstephanensis</name>
    <dbReference type="NCBI Taxonomy" id="1608994"/>
    <lineage>
        <taxon>Bacteria</taxon>
        <taxon>Pseudomonadati</taxon>
        <taxon>Pseudomonadota</taxon>
        <taxon>Gammaproteobacteria</taxon>
        <taxon>Pseudomonadales</taxon>
        <taxon>Pseudomonadaceae</taxon>
        <taxon>Pseudomonas</taxon>
    </lineage>
</organism>
<dbReference type="Pfam" id="PF07883">
    <property type="entry name" value="Cupin_2"/>
    <property type="match status" value="1"/>
</dbReference>
<dbReference type="EMBL" id="JAAEBW010000009">
    <property type="protein sequence ID" value="MBM1196692.1"/>
    <property type="molecule type" value="Genomic_DNA"/>
</dbReference>
<comment type="caution">
    <text evidence="3">The sequence shown here is derived from an EMBL/GenBank/DDBJ whole genome shotgun (WGS) entry which is preliminary data.</text>
</comment>
<protein>
    <submittedName>
        <fullName evidence="3">Cupin domain-containing protein</fullName>
    </submittedName>
</protein>
<name>A0ABS1ZJP2_9PSED</name>
<dbReference type="RefSeq" id="WP_059763147.1">
    <property type="nucleotide sequence ID" value="NZ_JAAEBW010000009.1"/>
</dbReference>
<keyword evidence="1" id="KW-0732">Signal</keyword>
<keyword evidence="4" id="KW-1185">Reference proteome</keyword>
<accession>A0ABS1ZJP2</accession>
<dbReference type="InterPro" id="IPR013096">
    <property type="entry name" value="Cupin_2"/>
</dbReference>
<dbReference type="CDD" id="cd07009">
    <property type="entry name" value="cupin_BLL0285-like"/>
    <property type="match status" value="1"/>
</dbReference>
<dbReference type="InterPro" id="IPR014710">
    <property type="entry name" value="RmlC-like_jellyroll"/>
</dbReference>
<dbReference type="Proteomes" id="UP000809529">
    <property type="component" value="Unassembled WGS sequence"/>
</dbReference>
<feature type="domain" description="Cupin type-2" evidence="2">
    <location>
        <begin position="86"/>
        <end position="144"/>
    </location>
</feature>
<evidence type="ECO:0000259" key="2">
    <source>
        <dbReference type="Pfam" id="PF07883"/>
    </source>
</evidence>
<dbReference type="Gene3D" id="2.60.120.10">
    <property type="entry name" value="Jelly Rolls"/>
    <property type="match status" value="1"/>
</dbReference>
<sequence>MQQKKGSTQHHVIQSLRNLGAHTACACAFTLVTLSGAYAATPATDSIKAYKLCTGADNASHVLEGTIDPSTRNDVTAIHFKSTAAHASYGWHNDPEPQYVMTLSGTLAFATRGGETFTLHPGEVLVAEDNTGTGHRWHMVDDQPWRRGYVVLKQGAPDSFIPNDPVAAKACKPL</sequence>